<dbReference type="EMBL" id="HAEI01008040">
    <property type="protein sequence ID" value="SBS03971.1"/>
    <property type="molecule type" value="Transcribed_RNA"/>
</dbReference>
<feature type="region of interest" description="Disordered" evidence="1">
    <location>
        <begin position="1"/>
        <end position="60"/>
    </location>
</feature>
<feature type="non-terminal residue" evidence="2">
    <location>
        <position position="1"/>
    </location>
</feature>
<reference evidence="2" key="1">
    <citation type="submission" date="2016-05" db="EMBL/GenBank/DDBJ databases">
        <authorList>
            <person name="Lavstsen T."/>
            <person name="Jespersen J.S."/>
        </authorList>
    </citation>
    <scope>NUCLEOTIDE SEQUENCE</scope>
    <source>
        <tissue evidence="2">Brain</tissue>
    </source>
</reference>
<feature type="compositionally biased region" description="Basic and acidic residues" evidence="1">
    <location>
        <begin position="8"/>
        <end position="28"/>
    </location>
</feature>
<proteinExistence type="predicted"/>
<accession>A0A1A8RD46</accession>
<evidence type="ECO:0000313" key="2">
    <source>
        <dbReference type="EMBL" id="SBS03971.1"/>
    </source>
</evidence>
<dbReference type="AlphaFoldDB" id="A0A1A8RD46"/>
<sequence>GGRRSRERARGKESHGVLHPEREADGPTRDAGSSWRPLPHRGDAEQWRKGEGGPAPSQRL</sequence>
<feature type="non-terminal residue" evidence="2">
    <location>
        <position position="60"/>
    </location>
</feature>
<evidence type="ECO:0000256" key="1">
    <source>
        <dbReference type="SAM" id="MobiDB-lite"/>
    </source>
</evidence>
<gene>
    <name evidence="2" type="primary">SPRYD3</name>
</gene>
<name>A0A1A8RD46_9TELE</name>
<feature type="compositionally biased region" description="Basic and acidic residues" evidence="1">
    <location>
        <begin position="40"/>
        <end position="51"/>
    </location>
</feature>
<protein>
    <submittedName>
        <fullName evidence="2">SPRY domain containing 3</fullName>
    </submittedName>
</protein>
<organism evidence="2">
    <name type="scientific">Nothobranchius rachovii</name>
    <name type="common">bluefin notho</name>
    <dbReference type="NCBI Taxonomy" id="451742"/>
    <lineage>
        <taxon>Eukaryota</taxon>
        <taxon>Metazoa</taxon>
        <taxon>Chordata</taxon>
        <taxon>Craniata</taxon>
        <taxon>Vertebrata</taxon>
        <taxon>Euteleostomi</taxon>
        <taxon>Actinopterygii</taxon>
        <taxon>Neopterygii</taxon>
        <taxon>Teleostei</taxon>
        <taxon>Neoteleostei</taxon>
        <taxon>Acanthomorphata</taxon>
        <taxon>Ovalentaria</taxon>
        <taxon>Atherinomorphae</taxon>
        <taxon>Cyprinodontiformes</taxon>
        <taxon>Nothobranchiidae</taxon>
        <taxon>Nothobranchius</taxon>
    </lineage>
</organism>
<reference evidence="2" key="2">
    <citation type="submission" date="2016-06" db="EMBL/GenBank/DDBJ databases">
        <title>The genome of a short-lived fish provides insights into sex chromosome evolution and the genetic control of aging.</title>
        <authorList>
            <person name="Reichwald K."/>
            <person name="Felder M."/>
            <person name="Petzold A."/>
            <person name="Koch P."/>
            <person name="Groth M."/>
            <person name="Platzer M."/>
        </authorList>
    </citation>
    <scope>NUCLEOTIDE SEQUENCE</scope>
    <source>
        <tissue evidence="2">Brain</tissue>
    </source>
</reference>